<dbReference type="Pfam" id="PF00034">
    <property type="entry name" value="Cytochrom_C"/>
    <property type="match status" value="1"/>
</dbReference>
<evidence type="ECO:0000256" key="5">
    <source>
        <dbReference type="SAM" id="Phobius"/>
    </source>
</evidence>
<keyword evidence="5" id="KW-1133">Transmembrane helix</keyword>
<evidence type="ECO:0000256" key="3">
    <source>
        <dbReference type="ARBA" id="ARBA00023004"/>
    </source>
</evidence>
<dbReference type="GO" id="GO:0046872">
    <property type="term" value="F:metal ion binding"/>
    <property type="evidence" value="ECO:0007669"/>
    <property type="project" value="UniProtKB-KW"/>
</dbReference>
<dbReference type="EMBL" id="AMGM01000078">
    <property type="protein sequence ID" value="EKB47961.1"/>
    <property type="molecule type" value="Genomic_DNA"/>
</dbReference>
<feature type="transmembrane region" description="Helical" evidence="5">
    <location>
        <begin position="251"/>
        <end position="271"/>
    </location>
</feature>
<dbReference type="PROSITE" id="PS51007">
    <property type="entry name" value="CYTC"/>
    <property type="match status" value="1"/>
</dbReference>
<gene>
    <name evidence="7" type="ORF">B879_03422</name>
</gene>
<dbReference type="InterPro" id="IPR009056">
    <property type="entry name" value="Cyt_c-like_dom"/>
</dbReference>
<feature type="transmembrane region" description="Helical" evidence="5">
    <location>
        <begin position="97"/>
        <end position="114"/>
    </location>
</feature>
<name>K1KZL4_CECL9</name>
<organism evidence="7 8">
    <name type="scientific">Cecembia lonarensis (strain CCUG 58316 / KCTC 22772 / LW9)</name>
    <dbReference type="NCBI Taxonomy" id="1225176"/>
    <lineage>
        <taxon>Bacteria</taxon>
        <taxon>Pseudomonadati</taxon>
        <taxon>Bacteroidota</taxon>
        <taxon>Cytophagia</taxon>
        <taxon>Cytophagales</taxon>
        <taxon>Cyclobacteriaceae</taxon>
        <taxon>Cecembia</taxon>
    </lineage>
</organism>
<keyword evidence="8" id="KW-1185">Reference proteome</keyword>
<evidence type="ECO:0000313" key="8">
    <source>
        <dbReference type="Proteomes" id="UP000004478"/>
    </source>
</evidence>
<sequence length="605" mass="67783">MLNQPIHIAQNQENASSTCYLIRNWMRWAIFFFLMASLLGLLLRYFFVGGAVLLEYKNVLHAHSHIALLGWGFLLISGTLVFSLVKEKARLKTYKNILTALVIVNLGMLLSFPFQGYGLYSITFSTIHLIIGYVFTYQIFQDLRGIQKGTARYLIRYALIWMLVSSIGLWAIGPIATTLGRLHPLYFLSVQWFLHFQLNGWFMFALLGILALMLERKGWAIPFNGIKLWLLQGSLWLSLALAISWSYNYPILLYINALGVILQAIAYTYILHPFIAAAFPTLSIPSGWVNKVLYFGILSVIAKALIQLALIFPEVASISYTIRMFVIGFIHLLLLGSATFALGANALKNNILPNGPWSKWGWLTLIVGFLFSELLLFGQGTLIWAKLGFIPHYHLLLFLSSILFPIGLLMILTDSLLNKHLPMNERKMKNNVITQISINNQTMKKTIIMSLGALVFLMASCGGGGESSQGTYTPPAAQKEKAADPKGIGEIRTVDLGDGIDEVMANKGKAIVDMKCTACHQLNDKRVVGPGFEGITNKRRPEWIMNMITNVDVMLDEDPVAQALFEECLVRMPNQNISIGDSRDILEFLRKNDFERTGSKDAAVK</sequence>
<accession>K1KZL4</accession>
<dbReference type="Proteomes" id="UP000004478">
    <property type="component" value="Unassembled WGS sequence"/>
</dbReference>
<comment type="caution">
    <text evidence="7">The sequence shown here is derived from an EMBL/GenBank/DDBJ whole genome shotgun (WGS) entry which is preliminary data.</text>
</comment>
<feature type="transmembrane region" description="Helical" evidence="5">
    <location>
        <begin position="324"/>
        <end position="348"/>
    </location>
</feature>
<reference evidence="7 8" key="1">
    <citation type="journal article" date="2012" name="J. Bacteriol.">
        <title>Draft Genome Sequence of Cecembia lonarensis Strain LW9T, Isolated from Lonar Lake, a Haloalkaline Lake in India.</title>
        <authorList>
            <person name="Shivaji S."/>
            <person name="Ara S."/>
            <person name="Singh A."/>
            <person name="Pinnaka A.K."/>
        </authorList>
    </citation>
    <scope>NUCLEOTIDE SEQUENCE [LARGE SCALE GENOMIC DNA]</scope>
    <source>
        <strain evidence="7 8">LW9</strain>
    </source>
</reference>
<dbReference type="GO" id="GO:0020037">
    <property type="term" value="F:heme binding"/>
    <property type="evidence" value="ECO:0007669"/>
    <property type="project" value="InterPro"/>
</dbReference>
<feature type="transmembrane region" description="Helical" evidence="5">
    <location>
        <begin position="360"/>
        <end position="384"/>
    </location>
</feature>
<feature type="transmembrane region" description="Helical" evidence="5">
    <location>
        <begin position="226"/>
        <end position="245"/>
    </location>
</feature>
<keyword evidence="3 4" id="KW-0408">Iron</keyword>
<evidence type="ECO:0000259" key="6">
    <source>
        <dbReference type="PROSITE" id="PS51007"/>
    </source>
</evidence>
<feature type="transmembrane region" description="Helical" evidence="5">
    <location>
        <begin position="120"/>
        <end position="141"/>
    </location>
</feature>
<evidence type="ECO:0000256" key="2">
    <source>
        <dbReference type="ARBA" id="ARBA00022723"/>
    </source>
</evidence>
<proteinExistence type="predicted"/>
<evidence type="ECO:0000256" key="4">
    <source>
        <dbReference type="PROSITE-ProRule" id="PRU00433"/>
    </source>
</evidence>
<evidence type="ECO:0000313" key="7">
    <source>
        <dbReference type="EMBL" id="EKB47961.1"/>
    </source>
</evidence>
<keyword evidence="5" id="KW-0472">Membrane</keyword>
<dbReference type="Gene3D" id="1.10.760.10">
    <property type="entry name" value="Cytochrome c-like domain"/>
    <property type="match status" value="1"/>
</dbReference>
<evidence type="ECO:0000256" key="1">
    <source>
        <dbReference type="ARBA" id="ARBA00022617"/>
    </source>
</evidence>
<keyword evidence="2 4" id="KW-0479">Metal-binding</keyword>
<keyword evidence="1 4" id="KW-0349">Heme</keyword>
<feature type="transmembrane region" description="Helical" evidence="5">
    <location>
        <begin position="30"/>
        <end position="54"/>
    </location>
</feature>
<dbReference type="SUPFAM" id="SSF46626">
    <property type="entry name" value="Cytochrome c"/>
    <property type="match status" value="1"/>
</dbReference>
<dbReference type="OrthoDB" id="2827525at2"/>
<feature type="transmembrane region" description="Helical" evidence="5">
    <location>
        <begin position="153"/>
        <end position="172"/>
    </location>
</feature>
<feature type="transmembrane region" description="Helical" evidence="5">
    <location>
        <begin position="66"/>
        <end position="85"/>
    </location>
</feature>
<keyword evidence="5" id="KW-0812">Transmembrane</keyword>
<feature type="transmembrane region" description="Helical" evidence="5">
    <location>
        <begin position="292"/>
        <end position="312"/>
    </location>
</feature>
<feature type="domain" description="Cytochrome c" evidence="6">
    <location>
        <begin position="503"/>
        <end position="593"/>
    </location>
</feature>
<dbReference type="AlphaFoldDB" id="K1KZL4"/>
<dbReference type="InterPro" id="IPR036909">
    <property type="entry name" value="Cyt_c-like_dom_sf"/>
</dbReference>
<dbReference type="GO" id="GO:0009055">
    <property type="term" value="F:electron transfer activity"/>
    <property type="evidence" value="ECO:0007669"/>
    <property type="project" value="InterPro"/>
</dbReference>
<feature type="transmembrane region" description="Helical" evidence="5">
    <location>
        <begin position="192"/>
        <end position="214"/>
    </location>
</feature>
<feature type="transmembrane region" description="Helical" evidence="5">
    <location>
        <begin position="396"/>
        <end position="417"/>
    </location>
</feature>
<protein>
    <recommendedName>
        <fullName evidence="6">Cytochrome c domain-containing protein</fullName>
    </recommendedName>
</protein>